<name>A0AA40E668_9PEZI</name>
<dbReference type="Proteomes" id="UP001172102">
    <property type="component" value="Unassembled WGS sequence"/>
</dbReference>
<reference evidence="2" key="1">
    <citation type="submission" date="2023-06" db="EMBL/GenBank/DDBJ databases">
        <title>Genome-scale phylogeny and comparative genomics of the fungal order Sordariales.</title>
        <authorList>
            <consortium name="Lawrence Berkeley National Laboratory"/>
            <person name="Hensen N."/>
            <person name="Bonometti L."/>
            <person name="Westerberg I."/>
            <person name="Brannstrom I.O."/>
            <person name="Guillou S."/>
            <person name="Cros-Aarteil S."/>
            <person name="Calhoun S."/>
            <person name="Haridas S."/>
            <person name="Kuo A."/>
            <person name="Mondo S."/>
            <person name="Pangilinan J."/>
            <person name="Riley R."/>
            <person name="Labutti K."/>
            <person name="Andreopoulos B."/>
            <person name="Lipzen A."/>
            <person name="Chen C."/>
            <person name="Yanf M."/>
            <person name="Daum C."/>
            <person name="Ng V."/>
            <person name="Clum A."/>
            <person name="Steindorff A."/>
            <person name="Ohm R."/>
            <person name="Martin F."/>
            <person name="Silar P."/>
            <person name="Natvig D."/>
            <person name="Lalanne C."/>
            <person name="Gautier V."/>
            <person name="Ament-Velasquez S.L."/>
            <person name="Kruys A."/>
            <person name="Hutchinson M.I."/>
            <person name="Powell A.J."/>
            <person name="Barry K."/>
            <person name="Miller A.N."/>
            <person name="Grigoriev I.V."/>
            <person name="Debuchy R."/>
            <person name="Gladieux P."/>
            <person name="Thoren M.H."/>
            <person name="Johannesson H."/>
        </authorList>
    </citation>
    <scope>NUCLEOTIDE SEQUENCE</scope>
    <source>
        <strain evidence="2">SMH4607-1</strain>
    </source>
</reference>
<organism evidence="2 3">
    <name type="scientific">Lasiosphaeris hirsuta</name>
    <dbReference type="NCBI Taxonomy" id="260670"/>
    <lineage>
        <taxon>Eukaryota</taxon>
        <taxon>Fungi</taxon>
        <taxon>Dikarya</taxon>
        <taxon>Ascomycota</taxon>
        <taxon>Pezizomycotina</taxon>
        <taxon>Sordariomycetes</taxon>
        <taxon>Sordariomycetidae</taxon>
        <taxon>Sordariales</taxon>
        <taxon>Lasiosphaeriaceae</taxon>
        <taxon>Lasiosphaeris</taxon>
    </lineage>
</organism>
<protein>
    <submittedName>
        <fullName evidence="2">Uncharacterized protein</fullName>
    </submittedName>
</protein>
<evidence type="ECO:0000313" key="2">
    <source>
        <dbReference type="EMBL" id="KAK0725466.1"/>
    </source>
</evidence>
<comment type="caution">
    <text evidence="2">The sequence shown here is derived from an EMBL/GenBank/DDBJ whole genome shotgun (WGS) entry which is preliminary data.</text>
</comment>
<dbReference type="AlphaFoldDB" id="A0AA40E668"/>
<gene>
    <name evidence="2" type="ORF">B0H67DRAFT_570598</name>
</gene>
<evidence type="ECO:0000256" key="1">
    <source>
        <dbReference type="SAM" id="MobiDB-lite"/>
    </source>
</evidence>
<dbReference type="EMBL" id="JAUKUA010000002">
    <property type="protein sequence ID" value="KAK0725466.1"/>
    <property type="molecule type" value="Genomic_DNA"/>
</dbReference>
<feature type="region of interest" description="Disordered" evidence="1">
    <location>
        <begin position="31"/>
        <end position="50"/>
    </location>
</feature>
<feature type="compositionally biased region" description="Basic and acidic residues" evidence="1">
    <location>
        <begin position="78"/>
        <end position="91"/>
    </location>
</feature>
<evidence type="ECO:0000313" key="3">
    <source>
        <dbReference type="Proteomes" id="UP001172102"/>
    </source>
</evidence>
<accession>A0AA40E668</accession>
<sequence>MNGDEAEGSAPFSLGWRVDQISGEWAIGRRACGQTGGTRSENQRPGARRIGVGDGVVLFEETGPDSDMVNGRWRRQGRRTDRSVRQTEKRGRSQGISRDSRGNSRVSSLAMIDGRARRPRTAGSSRLRLHNYLRQVDGGTGYGLGTGTEQGLEANRGAWSIRLWCLGVWYSRQKSLCLICLRCAATDWERVAGLRRDKIFERNPTRPPMLR</sequence>
<feature type="region of interest" description="Disordered" evidence="1">
    <location>
        <begin position="60"/>
        <end position="105"/>
    </location>
</feature>
<keyword evidence="3" id="KW-1185">Reference proteome</keyword>
<proteinExistence type="predicted"/>